<dbReference type="SUPFAM" id="SSF56784">
    <property type="entry name" value="HAD-like"/>
    <property type="match status" value="1"/>
</dbReference>
<gene>
    <name evidence="1" type="ORF">FOZ63_018622</name>
</gene>
<dbReference type="PANTHER" id="PTHR24092">
    <property type="entry name" value="PROBABLE PHOSPHOLIPID-TRANSPORTING ATPASE"/>
    <property type="match status" value="1"/>
</dbReference>
<dbReference type="GO" id="GO:0005886">
    <property type="term" value="C:plasma membrane"/>
    <property type="evidence" value="ECO:0007669"/>
    <property type="project" value="TreeGrafter"/>
</dbReference>
<dbReference type="GO" id="GO:0045332">
    <property type="term" value="P:phospholipid translocation"/>
    <property type="evidence" value="ECO:0007669"/>
    <property type="project" value="TreeGrafter"/>
</dbReference>
<dbReference type="GO" id="GO:0000166">
    <property type="term" value="F:nucleotide binding"/>
    <property type="evidence" value="ECO:0007669"/>
    <property type="project" value="InterPro"/>
</dbReference>
<dbReference type="InterPro" id="IPR036412">
    <property type="entry name" value="HAD-like_sf"/>
</dbReference>
<dbReference type="InterPro" id="IPR023299">
    <property type="entry name" value="ATPase_P-typ_cyto_dom_N"/>
</dbReference>
<keyword evidence="2" id="KW-1185">Reference proteome</keyword>
<protein>
    <recommendedName>
        <fullName evidence="3">ATP synthase subunit 9</fullName>
    </recommendedName>
</protein>
<dbReference type="Gene3D" id="3.40.1110.10">
    <property type="entry name" value="Calcium-transporting ATPase, cytoplasmic domain N"/>
    <property type="match status" value="1"/>
</dbReference>
<dbReference type="Proteomes" id="UP000553632">
    <property type="component" value="Unassembled WGS sequence"/>
</dbReference>
<dbReference type="Pfam" id="PF13246">
    <property type="entry name" value="Cation_ATPase"/>
    <property type="match status" value="1"/>
</dbReference>
<accession>A0A7J6TDI1</accession>
<dbReference type="AlphaFoldDB" id="A0A7J6TDI1"/>
<evidence type="ECO:0000313" key="1">
    <source>
        <dbReference type="EMBL" id="KAF4743163.1"/>
    </source>
</evidence>
<feature type="non-terminal residue" evidence="1">
    <location>
        <position position="1"/>
    </location>
</feature>
<proteinExistence type="predicted"/>
<evidence type="ECO:0000313" key="2">
    <source>
        <dbReference type="Proteomes" id="UP000553632"/>
    </source>
</evidence>
<dbReference type="Gene3D" id="3.40.50.1000">
    <property type="entry name" value="HAD superfamily/HAD-like"/>
    <property type="match status" value="1"/>
</dbReference>
<dbReference type="SUPFAM" id="SSF81660">
    <property type="entry name" value="Metal cation-transporting ATPase, ATP-binding domain N"/>
    <property type="match status" value="1"/>
</dbReference>
<comment type="caution">
    <text evidence="1">The sequence shown here is derived from an EMBL/GenBank/DDBJ whole genome shotgun (WGS) entry which is preliminary data.</text>
</comment>
<reference evidence="1 2" key="1">
    <citation type="submission" date="2020-04" db="EMBL/GenBank/DDBJ databases">
        <title>Perkinsus olseni comparative genomics.</title>
        <authorList>
            <person name="Bogema D.R."/>
        </authorList>
    </citation>
    <scope>NUCLEOTIDE SEQUENCE [LARGE SCALE GENOMIC DNA]</scope>
    <source>
        <strain evidence="1 2">ATCC PRA-207</strain>
    </source>
</reference>
<dbReference type="EMBL" id="JABANO010011630">
    <property type="protein sequence ID" value="KAF4743163.1"/>
    <property type="molecule type" value="Genomic_DNA"/>
</dbReference>
<sequence>FTSERKRMSVLVQMLKVVETDDGDTAHIPDQNGSMLLVKGADDVVMELSRGGVEGDESMDVSGLPVQDVRETTVTHIHEFASAGHRTLMLAMRYLDEAETSEYVEALREARHAITNRADRLARVAAKFERNLIVLGATAVEDKIQRGVVTTVGRLLSAGVRVWMLTGDRCETALNVARAAKLLPLDAHVSDLCLKREPKMSNEEMNAVVLDKRRVFEKDCQ</sequence>
<dbReference type="InterPro" id="IPR023214">
    <property type="entry name" value="HAD_sf"/>
</dbReference>
<dbReference type="GO" id="GO:0140326">
    <property type="term" value="F:ATPase-coupled intramembrane lipid transporter activity"/>
    <property type="evidence" value="ECO:0007669"/>
    <property type="project" value="TreeGrafter"/>
</dbReference>
<organism evidence="1 2">
    <name type="scientific">Perkinsus olseni</name>
    <name type="common">Perkinsus atlanticus</name>
    <dbReference type="NCBI Taxonomy" id="32597"/>
    <lineage>
        <taxon>Eukaryota</taxon>
        <taxon>Sar</taxon>
        <taxon>Alveolata</taxon>
        <taxon>Perkinsozoa</taxon>
        <taxon>Perkinsea</taxon>
        <taxon>Perkinsida</taxon>
        <taxon>Perkinsidae</taxon>
        <taxon>Perkinsus</taxon>
    </lineage>
</organism>
<evidence type="ECO:0008006" key="3">
    <source>
        <dbReference type="Google" id="ProtNLM"/>
    </source>
</evidence>
<name>A0A7J6TDI1_PEROL</name>
<feature type="non-terminal residue" evidence="1">
    <location>
        <position position="221"/>
    </location>
</feature>